<feature type="transmembrane region" description="Helical" evidence="7">
    <location>
        <begin position="185"/>
        <end position="204"/>
    </location>
</feature>
<feature type="transmembrane region" description="Helical" evidence="7">
    <location>
        <begin position="456"/>
        <end position="475"/>
    </location>
</feature>
<keyword evidence="5 7" id="KW-0472">Membrane</keyword>
<feature type="transmembrane region" description="Helical" evidence="7">
    <location>
        <begin position="375"/>
        <end position="397"/>
    </location>
</feature>
<evidence type="ECO:0000256" key="7">
    <source>
        <dbReference type="SAM" id="Phobius"/>
    </source>
</evidence>
<keyword evidence="4 7" id="KW-1133">Transmembrane helix</keyword>
<dbReference type="EMBL" id="CP144690">
    <property type="protein sequence ID" value="WVY90453.1"/>
    <property type="molecule type" value="Genomic_DNA"/>
</dbReference>
<dbReference type="PROSITE" id="PS01023">
    <property type="entry name" value="PTR2_2"/>
    <property type="match status" value="1"/>
</dbReference>
<protein>
    <submittedName>
        <fullName evidence="8">Uncharacterized protein</fullName>
    </submittedName>
</protein>
<accession>A0AAQ3RBX5</accession>
<evidence type="ECO:0000313" key="8">
    <source>
        <dbReference type="EMBL" id="WVY90453.1"/>
    </source>
</evidence>
<dbReference type="PANTHER" id="PTHR11654">
    <property type="entry name" value="OLIGOPEPTIDE TRANSPORTER-RELATED"/>
    <property type="match status" value="1"/>
</dbReference>
<dbReference type="InterPro" id="IPR018456">
    <property type="entry name" value="PTR2_symporter_CS"/>
</dbReference>
<keyword evidence="6" id="KW-0813">Transport</keyword>
<dbReference type="InterPro" id="IPR000109">
    <property type="entry name" value="POT_fam"/>
</dbReference>
<feature type="transmembrane region" description="Helical" evidence="7">
    <location>
        <begin position="99"/>
        <end position="119"/>
    </location>
</feature>
<evidence type="ECO:0000313" key="9">
    <source>
        <dbReference type="Proteomes" id="UP001374535"/>
    </source>
</evidence>
<feature type="transmembrane region" description="Helical" evidence="7">
    <location>
        <begin position="332"/>
        <end position="355"/>
    </location>
</feature>
<evidence type="ECO:0000256" key="2">
    <source>
        <dbReference type="ARBA" id="ARBA00005982"/>
    </source>
</evidence>
<proteinExistence type="inferred from homology"/>
<keyword evidence="9" id="KW-1185">Reference proteome</keyword>
<dbReference type="Gene3D" id="1.20.1250.20">
    <property type="entry name" value="MFS general substrate transporter like domains"/>
    <property type="match status" value="1"/>
</dbReference>
<dbReference type="GO" id="GO:0022857">
    <property type="term" value="F:transmembrane transporter activity"/>
    <property type="evidence" value="ECO:0007669"/>
    <property type="project" value="InterPro"/>
</dbReference>
<evidence type="ECO:0000256" key="1">
    <source>
        <dbReference type="ARBA" id="ARBA00004141"/>
    </source>
</evidence>
<feature type="transmembrane region" description="Helical" evidence="7">
    <location>
        <begin position="210"/>
        <end position="229"/>
    </location>
</feature>
<feature type="transmembrane region" description="Helical" evidence="7">
    <location>
        <begin position="418"/>
        <end position="436"/>
    </location>
</feature>
<dbReference type="SUPFAM" id="SSF103473">
    <property type="entry name" value="MFS general substrate transporter"/>
    <property type="match status" value="1"/>
</dbReference>
<feature type="transmembrane region" description="Helical" evidence="7">
    <location>
        <begin position="496"/>
        <end position="519"/>
    </location>
</feature>
<dbReference type="AlphaFoldDB" id="A0AAQ3RBX5"/>
<evidence type="ECO:0000256" key="5">
    <source>
        <dbReference type="ARBA" id="ARBA00023136"/>
    </source>
</evidence>
<gene>
    <name evidence="8" type="ORF">V8G54_035967</name>
</gene>
<dbReference type="GO" id="GO:0016020">
    <property type="term" value="C:membrane"/>
    <property type="evidence" value="ECO:0007669"/>
    <property type="project" value="UniProtKB-SubCell"/>
</dbReference>
<comment type="similarity">
    <text evidence="2 6">Belongs to the major facilitator superfamily. Proton-dependent oligopeptide transporter (POT/PTR) (TC 2.A.17) family.</text>
</comment>
<feature type="transmembrane region" description="Helical" evidence="7">
    <location>
        <begin position="539"/>
        <end position="562"/>
    </location>
</feature>
<sequence length="572" mass="63436">MAEEDIYTKDGTVDYRGNPANRKETGTWKACPFILGNECCERLAYYGMGTNLVTYFTTQLNQHSATASKNVANWGGTCYITPLIGAFVADAYLGRYLTILYFSVVYVIGMTLLTLSASVPGMKPTCDAQGNCHATEGNSAICFVALYLIALGTGGIKPCVSSFGADQFDDADEAEKEHKSSFFNWFYLSINVGALVAASLLVWVQTNVSWGWGFGIPAVAMGIAVVSFFSGTKLYRNQKPGGSPLTRICQVIVASIRKYDVKVPDDKSELYEIDEDSESAIQGSRKLEHSNGLRFFDKAAVVGGSGSVKDPVNPWRLCTVTQVEELKAIVRLLPVWATGIIFSTVYSQMSSYFILQGGTMDNRVGNNQKIRIAPATLSVFDTISVIFWVPVYDRIIVPIARRFGGRRNGLTQLQRMGTGLFISIFSMVYAVILENVRLKMVRRHNYYELDQVPMSIFWQIPPYFIIGCAEVFTFIGQLEFFYEQAPDAMRSTCSALQLLTVAFGQYLSSLLITIVTKVTTMNGGPGWLPDKPNYGHLDYFFLLLTVLSVLNFIVFLLVSNLYTYKKSVGTLR</sequence>
<dbReference type="PROSITE" id="PS01022">
    <property type="entry name" value="PTR2_1"/>
    <property type="match status" value="1"/>
</dbReference>
<evidence type="ECO:0000256" key="3">
    <source>
        <dbReference type="ARBA" id="ARBA00022692"/>
    </source>
</evidence>
<feature type="transmembrane region" description="Helical" evidence="7">
    <location>
        <begin position="71"/>
        <end position="93"/>
    </location>
</feature>
<dbReference type="GO" id="GO:0006857">
    <property type="term" value="P:oligopeptide transport"/>
    <property type="evidence" value="ECO:0007669"/>
    <property type="project" value="InterPro"/>
</dbReference>
<dbReference type="Pfam" id="PF00854">
    <property type="entry name" value="PTR2"/>
    <property type="match status" value="1"/>
</dbReference>
<dbReference type="Proteomes" id="UP001374535">
    <property type="component" value="Chromosome 11"/>
</dbReference>
<evidence type="ECO:0000256" key="4">
    <source>
        <dbReference type="ARBA" id="ARBA00022989"/>
    </source>
</evidence>
<evidence type="ECO:0000256" key="6">
    <source>
        <dbReference type="RuleBase" id="RU003755"/>
    </source>
</evidence>
<dbReference type="InterPro" id="IPR036259">
    <property type="entry name" value="MFS_trans_sf"/>
</dbReference>
<reference evidence="8 9" key="1">
    <citation type="journal article" date="2023" name="Life. Sci Alliance">
        <title>Evolutionary insights into 3D genome organization and epigenetic landscape of Vigna mungo.</title>
        <authorList>
            <person name="Junaid A."/>
            <person name="Singh B."/>
            <person name="Bhatia S."/>
        </authorList>
    </citation>
    <scope>NUCLEOTIDE SEQUENCE [LARGE SCALE GENOMIC DNA]</scope>
    <source>
        <strain evidence="8">Urdbean</strain>
    </source>
</reference>
<keyword evidence="3 6" id="KW-0812">Transmembrane</keyword>
<organism evidence="8 9">
    <name type="scientific">Vigna mungo</name>
    <name type="common">Black gram</name>
    <name type="synonym">Phaseolus mungo</name>
    <dbReference type="NCBI Taxonomy" id="3915"/>
    <lineage>
        <taxon>Eukaryota</taxon>
        <taxon>Viridiplantae</taxon>
        <taxon>Streptophyta</taxon>
        <taxon>Embryophyta</taxon>
        <taxon>Tracheophyta</taxon>
        <taxon>Spermatophyta</taxon>
        <taxon>Magnoliopsida</taxon>
        <taxon>eudicotyledons</taxon>
        <taxon>Gunneridae</taxon>
        <taxon>Pentapetalae</taxon>
        <taxon>rosids</taxon>
        <taxon>fabids</taxon>
        <taxon>Fabales</taxon>
        <taxon>Fabaceae</taxon>
        <taxon>Papilionoideae</taxon>
        <taxon>50 kb inversion clade</taxon>
        <taxon>NPAAA clade</taxon>
        <taxon>indigoferoid/millettioid clade</taxon>
        <taxon>Phaseoleae</taxon>
        <taxon>Vigna</taxon>
    </lineage>
</organism>
<name>A0AAQ3RBX5_VIGMU</name>
<comment type="subcellular location">
    <subcellularLocation>
        <location evidence="1 6">Membrane</location>
        <topology evidence="1 6">Multi-pass membrane protein</topology>
    </subcellularLocation>
</comment>